<feature type="region of interest" description="Disordered" evidence="12">
    <location>
        <begin position="797"/>
        <end position="826"/>
    </location>
</feature>
<keyword evidence="10" id="KW-0862">Zinc</keyword>
<evidence type="ECO:0000256" key="6">
    <source>
        <dbReference type="ARBA" id="ARBA00022771"/>
    </source>
</evidence>
<accession>A0A7J0FI09</accession>
<organism evidence="15 16">
    <name type="scientific">Actinidia rufa</name>
    <dbReference type="NCBI Taxonomy" id="165716"/>
    <lineage>
        <taxon>Eukaryota</taxon>
        <taxon>Viridiplantae</taxon>
        <taxon>Streptophyta</taxon>
        <taxon>Embryophyta</taxon>
        <taxon>Tracheophyta</taxon>
        <taxon>Spermatophyta</taxon>
        <taxon>Magnoliopsida</taxon>
        <taxon>eudicotyledons</taxon>
        <taxon>Gunneridae</taxon>
        <taxon>Pentapetalae</taxon>
        <taxon>asterids</taxon>
        <taxon>Ericales</taxon>
        <taxon>Actinidiaceae</taxon>
        <taxon>Actinidia</taxon>
    </lineage>
</organism>
<dbReference type="GO" id="GO:0008270">
    <property type="term" value="F:zinc ion binding"/>
    <property type="evidence" value="ECO:0007669"/>
    <property type="project" value="UniProtKB-KW"/>
</dbReference>
<keyword evidence="16" id="KW-1185">Reference proteome</keyword>
<evidence type="ECO:0000259" key="13">
    <source>
        <dbReference type="PROSITE" id="PS50235"/>
    </source>
</evidence>
<dbReference type="Gene3D" id="2.40.70.10">
    <property type="entry name" value="Acid Proteases"/>
    <property type="match status" value="1"/>
</dbReference>
<sequence length="1388" mass="156109">MVEQLTVSVHQIQRDHHQAGGNGAGPAQPNQSVLERPPNYHRNDPRDPIINVEAPTFDGRLELKVFTDWVREMNHFFEWYNLSDDRKVRFAKMKLIGRAKLFWQSIEQRRQPPVTDWVEMKEILKEKYLPQSYQGEDERMTLSRFRHGLNDDLRKELVLREVDTLDQAYTFVQNYEMVSKPSFGRRFESRNTLRPPATLPPSRPVSNTAPLLRDGFGHKAANCGNRTFFVNSQGQNYEGDDIEEQLYEPDLENLPESDEDCEGGDVTLGVVRCALTQAKEDNDWRRNAIFYTYIKCGEKDCKVIIDSGSCINAVSSSTVSRLGLKPVPHPTDSRRRRAEFQVGDYVMARIHPERYPSGHFDVPTDPFSEPTHEPSIDHPTTSDITPAPLPISPAPKEHIDAILDEQIISTRDGVVFSAFWFVGAVETGHEYAGGDMLEPRETDLPALFLVLVVLPLAIYIFLGKWSEAAKKKERISLLAQLAVEEALTAEAMAAACVMPLVPALKNGIHVCARCSGPATTRCSRCKSVRYCSGKCQIIHWRQVHNHECQQLETNSFSSSPMAASDEESIYERILLKDRMSSQSSGYNIKHPEPWKTSSDERIPQFISSGASATVCTSFDASGVPMTGRRSTDRRVSRKSKLRREDEAILDSPEEASRSSFSCSTSSNKEAHIRHKFKSFDSIPFEEVPRKNNVNMSCGVSKGQTTRSFVHESNDAQSQHKIVFDSRTNVGIASSISSAKTGTNVCDTGADLMSSKENFLREEITSKDETIELNCSSEMTSMKRSIKVKSASHPLGTKMQKMQKSTMKASRDPLSSEMERKGQITDESKVGGIRDSVTAQGSNGFANIGIMKMIGLRKSSKLGSKHETPEGGGERHKKLKMLFPYEEFVKFFQCEVFDLSPRGLINCGNSCYANAVLQCLTCTKPLTIFLLQRSHSRAGCMKDWCLMCELEQHVMMFRESGGPLSLGRILLHMRSINHQIGDGSQEDAHEFLRLLVTSMQSICLEGLGGENVVDPRLQETTFIQYTFGGRLKSKVKCLRCHRESERYENIMDLMLEIYGWVESLEDALTQFTTPEDLDGENMYRCGRCSAYVRARKQLSIHEAPNILTIVLKRFQEGSYGKINKCITFPDMLDMVPFMTGTDDIPPLYMLYAVVVHLDTLNASFSGHYVSYVKDLQGNWFRIDDTEVQPVPMSQVMSEGAYILFYMRSCPRPSRASSGKLTWHQTPGFVKPWTSKNQKPSRPGSDPPSDIRNVNIRRPPSMEFSDATSSDWSIFTSSDDASFTTESTRDSFSTVDYADHADPISSIFNTIYGPDLYASHSTVSCSMFSSSNPQTRFVSAEKGFILDSYHLKEVSGPSTEAFLSDANYGTHVNYRGYPKHASRTSSHCKL</sequence>
<dbReference type="OrthoDB" id="420187at2759"/>
<dbReference type="GO" id="GO:0016579">
    <property type="term" value="P:protein deubiquitination"/>
    <property type="evidence" value="ECO:0007669"/>
    <property type="project" value="InterPro"/>
</dbReference>
<dbReference type="Gene3D" id="6.10.140.2220">
    <property type="match status" value="1"/>
</dbReference>
<dbReference type="PROSITE" id="PS50235">
    <property type="entry name" value="USP_3"/>
    <property type="match status" value="1"/>
</dbReference>
<evidence type="ECO:0000256" key="12">
    <source>
        <dbReference type="SAM" id="MobiDB-lite"/>
    </source>
</evidence>
<dbReference type="PANTHER" id="PTHR24006:SF685">
    <property type="entry name" value="UBIQUITIN CARBOXYL-TERMINAL HYDROLASE 15"/>
    <property type="match status" value="1"/>
</dbReference>
<dbReference type="InterPro" id="IPR002893">
    <property type="entry name" value="Znf_MYND"/>
</dbReference>
<evidence type="ECO:0000259" key="14">
    <source>
        <dbReference type="PROSITE" id="PS50865"/>
    </source>
</evidence>
<comment type="catalytic activity">
    <reaction evidence="1">
        <text>Thiol-dependent hydrolysis of ester, thioester, amide, peptide and isopeptide bonds formed by the C-terminal Gly of ubiquitin (a 76-residue protein attached to proteins as an intracellular targeting signal).</text>
        <dbReference type="EC" id="3.4.19.12"/>
    </reaction>
</comment>
<dbReference type="CDD" id="cd00303">
    <property type="entry name" value="retropepsin_like"/>
    <property type="match status" value="1"/>
</dbReference>
<dbReference type="EMBL" id="BJWL01000012">
    <property type="protein sequence ID" value="GFY97527.1"/>
    <property type="molecule type" value="Genomic_DNA"/>
</dbReference>
<dbReference type="SUPFAM" id="SSF144232">
    <property type="entry name" value="HIT/MYND zinc finger-like"/>
    <property type="match status" value="1"/>
</dbReference>
<evidence type="ECO:0000256" key="5">
    <source>
        <dbReference type="ARBA" id="ARBA00022723"/>
    </source>
</evidence>
<feature type="region of interest" description="Disordered" evidence="12">
    <location>
        <begin position="621"/>
        <end position="664"/>
    </location>
</feature>
<dbReference type="GO" id="GO:0005829">
    <property type="term" value="C:cytosol"/>
    <property type="evidence" value="ECO:0007669"/>
    <property type="project" value="TreeGrafter"/>
</dbReference>
<dbReference type="GO" id="GO:0006508">
    <property type="term" value="P:proteolysis"/>
    <property type="evidence" value="ECO:0007669"/>
    <property type="project" value="UniProtKB-KW"/>
</dbReference>
<evidence type="ECO:0000256" key="10">
    <source>
        <dbReference type="ARBA" id="ARBA00022833"/>
    </source>
</evidence>
<keyword evidence="6 11" id="KW-0863">Zinc-finger</keyword>
<feature type="region of interest" description="Disordered" evidence="12">
    <location>
        <begin position="1"/>
        <end position="51"/>
    </location>
</feature>
<keyword evidence="7" id="KW-0833">Ubl conjugation pathway</keyword>
<dbReference type="InterPro" id="IPR050164">
    <property type="entry name" value="Peptidase_C19"/>
</dbReference>
<dbReference type="CDD" id="cd02661">
    <property type="entry name" value="Peptidase_C19E"/>
    <property type="match status" value="1"/>
</dbReference>
<evidence type="ECO:0000256" key="9">
    <source>
        <dbReference type="ARBA" id="ARBA00022807"/>
    </source>
</evidence>
<feature type="domain" description="USP" evidence="13">
    <location>
        <begin position="901"/>
        <end position="1207"/>
    </location>
</feature>
<evidence type="ECO:0000256" key="11">
    <source>
        <dbReference type="PROSITE-ProRule" id="PRU00134"/>
    </source>
</evidence>
<evidence type="ECO:0000256" key="3">
    <source>
        <dbReference type="ARBA" id="ARBA00012759"/>
    </source>
</evidence>
<evidence type="ECO:0000313" key="16">
    <source>
        <dbReference type="Proteomes" id="UP000585474"/>
    </source>
</evidence>
<keyword evidence="8" id="KW-0378">Hydrolase</keyword>
<evidence type="ECO:0000256" key="4">
    <source>
        <dbReference type="ARBA" id="ARBA00022670"/>
    </source>
</evidence>
<evidence type="ECO:0000256" key="1">
    <source>
        <dbReference type="ARBA" id="ARBA00000707"/>
    </source>
</evidence>
<evidence type="ECO:0000256" key="8">
    <source>
        <dbReference type="ARBA" id="ARBA00022801"/>
    </source>
</evidence>
<comment type="similarity">
    <text evidence="2">Belongs to the peptidase C19 family.</text>
</comment>
<dbReference type="Pfam" id="PF00443">
    <property type="entry name" value="UCH"/>
    <property type="match status" value="1"/>
</dbReference>
<keyword evidence="5" id="KW-0479">Metal-binding</keyword>
<dbReference type="EC" id="3.4.19.12" evidence="3"/>
<dbReference type="SUPFAM" id="SSF54001">
    <property type="entry name" value="Cysteine proteinases"/>
    <property type="match status" value="1"/>
</dbReference>
<comment type="caution">
    <text evidence="15">The sequence shown here is derived from an EMBL/GenBank/DDBJ whole genome shotgun (WGS) entry which is preliminary data.</text>
</comment>
<dbReference type="GO" id="GO:0004843">
    <property type="term" value="F:cysteine-type deubiquitinase activity"/>
    <property type="evidence" value="ECO:0007669"/>
    <property type="project" value="UniProtKB-EC"/>
</dbReference>
<proteinExistence type="inferred from homology"/>
<dbReference type="FunFam" id="3.90.70.10:FF:000026">
    <property type="entry name" value="Ubiquitin carboxyl-terminal hydrolase 15"/>
    <property type="match status" value="1"/>
</dbReference>
<dbReference type="Gene3D" id="3.90.70.10">
    <property type="entry name" value="Cysteine proteinases"/>
    <property type="match status" value="1"/>
</dbReference>
<feature type="compositionally biased region" description="Basic and acidic residues" evidence="12">
    <location>
        <begin position="816"/>
        <end position="826"/>
    </location>
</feature>
<dbReference type="InterPro" id="IPR038765">
    <property type="entry name" value="Papain-like_cys_pep_sf"/>
</dbReference>
<feature type="region of interest" description="Disordered" evidence="12">
    <location>
        <begin position="1225"/>
        <end position="1266"/>
    </location>
</feature>
<reference evidence="15 16" key="1">
    <citation type="submission" date="2019-07" db="EMBL/GenBank/DDBJ databases">
        <title>De Novo Assembly of kiwifruit Actinidia rufa.</title>
        <authorList>
            <person name="Sugita-Konishi S."/>
            <person name="Sato K."/>
            <person name="Mori E."/>
            <person name="Abe Y."/>
            <person name="Kisaki G."/>
            <person name="Hamano K."/>
            <person name="Suezawa K."/>
            <person name="Otani M."/>
            <person name="Fukuda T."/>
            <person name="Manabe T."/>
            <person name="Gomi K."/>
            <person name="Tabuchi M."/>
            <person name="Akimitsu K."/>
            <person name="Kataoka I."/>
        </authorList>
    </citation>
    <scope>NUCLEOTIDE SEQUENCE [LARGE SCALE GENOMIC DNA]</scope>
    <source>
        <strain evidence="16">cv. Fuchu</strain>
    </source>
</reference>
<dbReference type="Pfam" id="PF01753">
    <property type="entry name" value="zf-MYND"/>
    <property type="match status" value="1"/>
</dbReference>
<dbReference type="InterPro" id="IPR028889">
    <property type="entry name" value="USP"/>
</dbReference>
<evidence type="ECO:0000256" key="7">
    <source>
        <dbReference type="ARBA" id="ARBA00022786"/>
    </source>
</evidence>
<keyword evidence="9" id="KW-0788">Thiol protease</keyword>
<dbReference type="InterPro" id="IPR001394">
    <property type="entry name" value="Peptidase_C19_UCH"/>
</dbReference>
<dbReference type="FunFam" id="6.10.140.2220:FF:000006">
    <property type="entry name" value="Ubiquitin carboxyl-terminal hydrolase 15"/>
    <property type="match status" value="1"/>
</dbReference>
<feature type="compositionally biased region" description="Low complexity" evidence="12">
    <location>
        <begin position="797"/>
        <end position="807"/>
    </location>
</feature>
<dbReference type="PANTHER" id="PTHR24006">
    <property type="entry name" value="UBIQUITIN CARBOXYL-TERMINAL HYDROLASE"/>
    <property type="match status" value="1"/>
</dbReference>
<feature type="region of interest" description="Disordered" evidence="12">
    <location>
        <begin position="363"/>
        <end position="390"/>
    </location>
</feature>
<gene>
    <name evidence="15" type="ORF">Acr_12g0000680</name>
</gene>
<protein>
    <recommendedName>
        <fullName evidence="3">ubiquitinyl hydrolase 1</fullName>
        <ecNumber evidence="3">3.4.19.12</ecNumber>
    </recommendedName>
</protein>
<dbReference type="PROSITE" id="PS00972">
    <property type="entry name" value="USP_1"/>
    <property type="match status" value="1"/>
</dbReference>
<feature type="compositionally biased region" description="Polar residues" evidence="12">
    <location>
        <begin position="1"/>
        <end position="11"/>
    </location>
</feature>
<keyword evidence="4 15" id="KW-0645">Protease</keyword>
<feature type="domain" description="MYND-type" evidence="14">
    <location>
        <begin position="511"/>
        <end position="548"/>
    </location>
</feature>
<dbReference type="InterPro" id="IPR021109">
    <property type="entry name" value="Peptidase_aspartic_dom_sf"/>
</dbReference>
<evidence type="ECO:0000313" key="15">
    <source>
        <dbReference type="EMBL" id="GFY97527.1"/>
    </source>
</evidence>
<name>A0A7J0FI09_9ERIC</name>
<evidence type="ECO:0000256" key="2">
    <source>
        <dbReference type="ARBA" id="ARBA00009085"/>
    </source>
</evidence>
<dbReference type="Proteomes" id="UP000585474">
    <property type="component" value="Unassembled WGS sequence"/>
</dbReference>
<dbReference type="PROSITE" id="PS50865">
    <property type="entry name" value="ZF_MYND_2"/>
    <property type="match status" value="1"/>
</dbReference>
<dbReference type="GO" id="GO:0005634">
    <property type="term" value="C:nucleus"/>
    <property type="evidence" value="ECO:0007669"/>
    <property type="project" value="TreeGrafter"/>
</dbReference>
<dbReference type="InterPro" id="IPR018200">
    <property type="entry name" value="USP_CS"/>
</dbReference>